<evidence type="ECO:0000256" key="1">
    <source>
        <dbReference type="SAM" id="MobiDB-lite"/>
    </source>
</evidence>
<dbReference type="GO" id="GO:0005634">
    <property type="term" value="C:nucleus"/>
    <property type="evidence" value="ECO:0007669"/>
    <property type="project" value="TreeGrafter"/>
</dbReference>
<evidence type="ECO:0000313" key="4">
    <source>
        <dbReference type="Proteomes" id="UP000308549"/>
    </source>
</evidence>
<dbReference type="GO" id="GO:0004407">
    <property type="term" value="F:histone deacetylase activity"/>
    <property type="evidence" value="ECO:0007669"/>
    <property type="project" value="TreeGrafter"/>
</dbReference>
<feature type="region of interest" description="Disordered" evidence="1">
    <location>
        <begin position="724"/>
        <end position="749"/>
    </location>
</feature>
<dbReference type="CDD" id="cd09998">
    <property type="entry name" value="HDAC_Hos3"/>
    <property type="match status" value="1"/>
</dbReference>
<dbReference type="InterPro" id="IPR037138">
    <property type="entry name" value="His_deacetylse_dom_sf"/>
</dbReference>
<proteinExistence type="predicted"/>
<dbReference type="InterPro" id="IPR023696">
    <property type="entry name" value="Ureohydrolase_dom_sf"/>
</dbReference>
<protein>
    <recommendedName>
        <fullName evidence="2">Histone deacetylase domain-containing protein</fullName>
    </recommendedName>
</protein>
<dbReference type="Pfam" id="PF00850">
    <property type="entry name" value="Hist_deacetyl"/>
    <property type="match status" value="1"/>
</dbReference>
<feature type="region of interest" description="Disordered" evidence="1">
    <location>
        <begin position="821"/>
        <end position="1237"/>
    </location>
</feature>
<feature type="compositionally biased region" description="Basic and acidic residues" evidence="1">
    <location>
        <begin position="1187"/>
        <end position="1198"/>
    </location>
</feature>
<gene>
    <name evidence="3" type="ORF">B0A50_02134</name>
</gene>
<dbReference type="AlphaFoldDB" id="A0A4V5N5H6"/>
<feature type="compositionally biased region" description="Basic and acidic residues" evidence="1">
    <location>
        <begin position="122"/>
        <end position="133"/>
    </location>
</feature>
<dbReference type="InterPro" id="IPR053244">
    <property type="entry name" value="HDAC_HD_type_1"/>
</dbReference>
<keyword evidence="4" id="KW-1185">Reference proteome</keyword>
<feature type="compositionally biased region" description="Basic and acidic residues" evidence="1">
    <location>
        <begin position="970"/>
        <end position="1008"/>
    </location>
</feature>
<dbReference type="Proteomes" id="UP000308549">
    <property type="component" value="Unassembled WGS sequence"/>
</dbReference>
<reference evidence="3 4" key="1">
    <citation type="submission" date="2017-03" db="EMBL/GenBank/DDBJ databases">
        <title>Genomes of endolithic fungi from Antarctica.</title>
        <authorList>
            <person name="Coleine C."/>
            <person name="Masonjones S."/>
            <person name="Stajich J.E."/>
        </authorList>
    </citation>
    <scope>NUCLEOTIDE SEQUENCE [LARGE SCALE GENOMIC DNA]</scope>
    <source>
        <strain evidence="3 4">CCFEE 6315</strain>
    </source>
</reference>
<feature type="compositionally biased region" description="Pro residues" evidence="1">
    <location>
        <begin position="933"/>
        <end position="945"/>
    </location>
</feature>
<dbReference type="SUPFAM" id="SSF52768">
    <property type="entry name" value="Arginase/deacetylase"/>
    <property type="match status" value="1"/>
</dbReference>
<comment type="caution">
    <text evidence="3">The sequence shown here is derived from an EMBL/GenBank/DDBJ whole genome shotgun (WGS) entry which is preliminary data.</text>
</comment>
<dbReference type="InterPro" id="IPR023801">
    <property type="entry name" value="His_deacetylse_dom"/>
</dbReference>
<feature type="domain" description="Histone deacetylase" evidence="2">
    <location>
        <begin position="277"/>
        <end position="619"/>
    </location>
</feature>
<feature type="compositionally biased region" description="Polar residues" evidence="1">
    <location>
        <begin position="18"/>
        <end position="38"/>
    </location>
</feature>
<dbReference type="GO" id="GO:0010468">
    <property type="term" value="P:regulation of gene expression"/>
    <property type="evidence" value="ECO:0007669"/>
    <property type="project" value="UniProtKB-ARBA"/>
</dbReference>
<feature type="compositionally biased region" description="Pro residues" evidence="1">
    <location>
        <begin position="677"/>
        <end position="687"/>
    </location>
</feature>
<organism evidence="3 4">
    <name type="scientific">Salinomyces thailandicus</name>
    <dbReference type="NCBI Taxonomy" id="706561"/>
    <lineage>
        <taxon>Eukaryota</taxon>
        <taxon>Fungi</taxon>
        <taxon>Dikarya</taxon>
        <taxon>Ascomycota</taxon>
        <taxon>Pezizomycotina</taxon>
        <taxon>Dothideomycetes</taxon>
        <taxon>Dothideomycetidae</taxon>
        <taxon>Mycosphaerellales</taxon>
        <taxon>Teratosphaeriaceae</taxon>
        <taxon>Salinomyces</taxon>
    </lineage>
</organism>
<dbReference type="OrthoDB" id="5232919at2759"/>
<dbReference type="FunFam" id="3.40.800.20:FF:000011">
    <property type="entry name" value="Histone deacetylase HOS3"/>
    <property type="match status" value="1"/>
</dbReference>
<dbReference type="Gene3D" id="3.40.800.20">
    <property type="entry name" value="Histone deacetylase domain"/>
    <property type="match status" value="1"/>
</dbReference>
<dbReference type="PANTHER" id="PTHR47558:SF1">
    <property type="entry name" value="HISTONE DEACETYLASE HOS3"/>
    <property type="match status" value="1"/>
</dbReference>
<feature type="compositionally biased region" description="Polar residues" evidence="1">
    <location>
        <begin position="891"/>
        <end position="901"/>
    </location>
</feature>
<dbReference type="PRINTS" id="PR01270">
    <property type="entry name" value="HDASUPER"/>
</dbReference>
<feature type="compositionally biased region" description="Low complexity" evidence="1">
    <location>
        <begin position="729"/>
        <end position="741"/>
    </location>
</feature>
<name>A0A4V5N5H6_9PEZI</name>
<feature type="compositionally biased region" description="Low complexity" evidence="1">
    <location>
        <begin position="39"/>
        <end position="51"/>
    </location>
</feature>
<feature type="compositionally biased region" description="Polar residues" evidence="1">
    <location>
        <begin position="83"/>
        <end position="101"/>
    </location>
</feature>
<sequence length="1237" mass="131779">MGDQLDPGPAPPVANHDSPAQIQSTAGASPSLRHQPTDSLSLNTALATSSPPSIPRSSRRPSHPTTSPVPHHAPSPNPHTARRNSSAMSQGSRAPSLSRRGTPSPKLMRKGTRQSMGGQREGSGRFDEDERLTPKRSISNLIANLREAQSTMEAIEEPGPEPLPPTAQEVAVLHFARELQAHEQDSLGQGESGAAETVVILHDACYGHRFSRLKTGKGMLGMIVERPERIRACVLGASVAYVRLGEHHAGGKHAPHLDRTAAAPPPFKIRRTARELDIESSCVTSVHGAEWMRELRSLCHAAGDKLAAGTSELHRPATSILDEEKRTLHAGDLYICPESLAAFQGALGGVADAVDSVFHPTQPTPRAFVAVRPPGHHCSADHPSGFCWLNNIHVGIEYAAQTHGLTHAAILDFDLHHGDGSQAITWERNKSHAFNRERLRARPNTKGLKLGPDIGYYSLHDINSYPCEMGDDEKVQAASLCVENAHGQSVWNVHLQPWKTEDEFWRLYEERYCVLLDKARAFLIHHTERLRQASVRGPQQQSKAAIFLSAGFDASEWEGEGMQRHKVNVPTSFYARFTRDVVAIAQEPGTGCEGRVVSVLEGGYSDRALCSGVLSHLSGLCTTTPNPTAAKAAQNGDEVTLDQMMGSLDLAPISTSRPYDPAWWSAENLTALDRAVNPPPPTAPPPQQNKRLRNGPQPTYATPTESFAYKVVDPEKFARSVSGTMRPVSAGGSPASGTGSALDVGKANGETPREVEIDWILAARELSRLLVPTERTTRSYTAEELKGLKKEKEAGLGSALHGAVGGDEVGGRGIRGRKAKPVEEGLPTVARVSGAGRSASRGASRSGLGLEFPGADGAARRQTMHEVPSATVSASTTAPPMPTRAQRRTSSRLSTAGSSTADAREWPNAAPPPPVPALPVKKSRPAPQHLPSDGPPLPRPLPKPEPAGGAEMDRLATGLKRITLKGPGPRAEHDRRAREREAELRRARALKGAETRRVNALARRELEKTAAAVPQPANPPQVGERVQGDEQQQLGLDKAVWDASKHPAQVPEGQQPGDAKGEDVVPQPSSSPARQATEPRGQSLMDTLAPPPAVDGAQAMGLGKAVDGLPLAPEMGTQPQDSLASMPGLDPAPAPAPEPEAASPPREPPRQLPVWSATGPIPFAPVPAAAAKSSTEPGNAVPGLTEVDVKAESKDRDAGSTLEGNGNWDATGSEVRRSAVADSEGEGVWEVPETPRP</sequence>
<dbReference type="PANTHER" id="PTHR47558">
    <property type="entry name" value="HISTONE DEACETYLASE HOS3"/>
    <property type="match status" value="1"/>
</dbReference>
<feature type="compositionally biased region" description="Polar residues" evidence="1">
    <location>
        <begin position="696"/>
        <end position="705"/>
    </location>
</feature>
<evidence type="ECO:0000313" key="3">
    <source>
        <dbReference type="EMBL" id="TKA31289.1"/>
    </source>
</evidence>
<feature type="compositionally biased region" description="Low complexity" evidence="1">
    <location>
        <begin position="829"/>
        <end position="847"/>
    </location>
</feature>
<accession>A0A4V5N5H6</accession>
<feature type="region of interest" description="Disordered" evidence="1">
    <location>
        <begin position="1"/>
        <end position="135"/>
    </location>
</feature>
<evidence type="ECO:0000259" key="2">
    <source>
        <dbReference type="Pfam" id="PF00850"/>
    </source>
</evidence>
<dbReference type="EMBL" id="NAJL01000008">
    <property type="protein sequence ID" value="TKA31289.1"/>
    <property type="molecule type" value="Genomic_DNA"/>
</dbReference>
<feature type="region of interest" description="Disordered" evidence="1">
    <location>
        <begin position="673"/>
        <end position="705"/>
    </location>
</feature>
<dbReference type="InterPro" id="IPR000286">
    <property type="entry name" value="HDACs"/>
</dbReference>